<evidence type="ECO:0000256" key="3">
    <source>
        <dbReference type="ARBA" id="ARBA00022714"/>
    </source>
</evidence>
<dbReference type="InterPro" id="IPR036010">
    <property type="entry name" value="2Fe-2S_ferredoxin-like_sf"/>
</dbReference>
<dbReference type="SUPFAM" id="SSF52343">
    <property type="entry name" value="Ferredoxin reductase-like, C-terminal NADP-linked domain"/>
    <property type="match status" value="1"/>
</dbReference>
<dbReference type="PRINTS" id="PR00410">
    <property type="entry name" value="PHEHYDRXLASE"/>
</dbReference>
<dbReference type="InterPro" id="IPR001041">
    <property type="entry name" value="2Fe-2S_ferredoxin-type"/>
</dbReference>
<dbReference type="STRING" id="1137799.GZ78_06960"/>
<dbReference type="PROSITE" id="PS00197">
    <property type="entry name" value="2FE2S_FER_1"/>
    <property type="match status" value="1"/>
</dbReference>
<evidence type="ECO:0000256" key="9">
    <source>
        <dbReference type="ARBA" id="ARBA00034078"/>
    </source>
</evidence>
<dbReference type="Proteomes" id="UP000028073">
    <property type="component" value="Unassembled WGS sequence"/>
</dbReference>
<dbReference type="InterPro" id="IPR050415">
    <property type="entry name" value="MRET"/>
</dbReference>
<dbReference type="Pfam" id="PF00175">
    <property type="entry name" value="NAD_binding_1"/>
    <property type="match status" value="1"/>
</dbReference>
<keyword evidence="6" id="KW-0560">Oxidoreductase</keyword>
<dbReference type="GO" id="GO:0016491">
    <property type="term" value="F:oxidoreductase activity"/>
    <property type="evidence" value="ECO:0007669"/>
    <property type="project" value="UniProtKB-KW"/>
</dbReference>
<dbReference type="InterPro" id="IPR001709">
    <property type="entry name" value="Flavoprot_Pyr_Nucl_cyt_Rdtase"/>
</dbReference>
<dbReference type="InterPro" id="IPR039261">
    <property type="entry name" value="FNR_nucleotide-bd"/>
</dbReference>
<dbReference type="GO" id="GO:0046872">
    <property type="term" value="F:metal ion binding"/>
    <property type="evidence" value="ECO:0007669"/>
    <property type="project" value="UniProtKB-KW"/>
</dbReference>
<dbReference type="InterPro" id="IPR006058">
    <property type="entry name" value="2Fe2S_fd_BS"/>
</dbReference>
<dbReference type="CDD" id="cd00207">
    <property type="entry name" value="fer2"/>
    <property type="match status" value="1"/>
</dbReference>
<comment type="cofactor">
    <cofactor evidence="1">
        <name>FAD</name>
        <dbReference type="ChEBI" id="CHEBI:57692"/>
    </cofactor>
</comment>
<keyword evidence="8" id="KW-0411">Iron-sulfur</keyword>
<accession>A0A081NMF4</accession>
<dbReference type="InterPro" id="IPR017938">
    <property type="entry name" value="Riboflavin_synthase-like_b-brl"/>
</dbReference>
<proteinExistence type="predicted"/>
<dbReference type="InterPro" id="IPR001433">
    <property type="entry name" value="OxRdtase_FAD/NAD-bd"/>
</dbReference>
<keyword evidence="2" id="KW-0285">Flavoprotein</keyword>
<keyword evidence="3" id="KW-0001">2Fe-2S</keyword>
<keyword evidence="13" id="KW-1185">Reference proteome</keyword>
<dbReference type="Gene3D" id="3.40.50.80">
    <property type="entry name" value="Nucleotide-binding domain of ferredoxin-NADP reductase (FNR) module"/>
    <property type="match status" value="1"/>
</dbReference>
<keyword evidence="4" id="KW-0479">Metal-binding</keyword>
<dbReference type="PROSITE" id="PS51085">
    <property type="entry name" value="2FE2S_FER_2"/>
    <property type="match status" value="1"/>
</dbReference>
<feature type="domain" description="FAD-binding FR-type" evidence="11">
    <location>
        <begin position="4"/>
        <end position="109"/>
    </location>
</feature>
<evidence type="ECO:0000256" key="1">
    <source>
        <dbReference type="ARBA" id="ARBA00001974"/>
    </source>
</evidence>
<sequence>MSKTRYHNLEVAEVIEETHDSKSVVFKIPQDQKDAFEYLPGQFLTLKVPYDGKQLVRCYSLASSPHVEVVHKVTIKRVDGGRISNWINDEVKVGDSIEVMPPAGLFYLNEASNDVILFGGGSGITPVISILKSALKTTDRKVKLVYANRDEESVIFREELKQIEQNHSDRLDIVYIYDTVHGFLNPDMVKEVTTGHVGAEFYICGPGPFMDTVENTLLSEGEEKSRIHVERFVSPADPDEAAALEAEAIAAAGDSTVTAFKVELDGEEHTIDYEKGDTVLKSMLKAGIDAPFSCEEGMCGACMCEIEGGESQLGINEVLTDEELEEGWTLACQCRPISGNITVKFPD</sequence>
<protein>
    <submittedName>
        <fullName evidence="12">3-ketosteroid-9-alpha-hydroxylase</fullName>
    </submittedName>
</protein>
<dbReference type="Pfam" id="PF00111">
    <property type="entry name" value="Fer2"/>
    <property type="match status" value="1"/>
</dbReference>
<dbReference type="PANTHER" id="PTHR47354">
    <property type="entry name" value="NADH OXIDOREDUCTASE HCR"/>
    <property type="match status" value="1"/>
</dbReference>
<comment type="cofactor">
    <cofactor evidence="9">
        <name>[2Fe-2S] cluster</name>
        <dbReference type="ChEBI" id="CHEBI:190135"/>
    </cofactor>
</comment>
<evidence type="ECO:0000313" key="12">
    <source>
        <dbReference type="EMBL" id="KEQ19627.1"/>
    </source>
</evidence>
<dbReference type="Pfam" id="PF00970">
    <property type="entry name" value="FAD_binding_6"/>
    <property type="match status" value="1"/>
</dbReference>
<dbReference type="GO" id="GO:0051537">
    <property type="term" value="F:2 iron, 2 sulfur cluster binding"/>
    <property type="evidence" value="ECO:0007669"/>
    <property type="project" value="UniProtKB-KW"/>
</dbReference>
<evidence type="ECO:0000259" key="11">
    <source>
        <dbReference type="PROSITE" id="PS51384"/>
    </source>
</evidence>
<dbReference type="Gene3D" id="3.10.20.30">
    <property type="match status" value="1"/>
</dbReference>
<dbReference type="SUPFAM" id="SSF63380">
    <property type="entry name" value="Riboflavin synthase domain-like"/>
    <property type="match status" value="1"/>
</dbReference>
<dbReference type="PRINTS" id="PR00371">
    <property type="entry name" value="FPNCR"/>
</dbReference>
<keyword evidence="5" id="KW-0274">FAD</keyword>
<dbReference type="InterPro" id="IPR012675">
    <property type="entry name" value="Beta-grasp_dom_sf"/>
</dbReference>
<dbReference type="EMBL" id="JOKH01000001">
    <property type="protein sequence ID" value="KEQ19627.1"/>
    <property type="molecule type" value="Genomic_DNA"/>
</dbReference>
<comment type="caution">
    <text evidence="12">The sequence shown here is derived from an EMBL/GenBank/DDBJ whole genome shotgun (WGS) entry which is preliminary data.</text>
</comment>
<dbReference type="CDD" id="cd06214">
    <property type="entry name" value="PA_degradation_oxidoreductase_like"/>
    <property type="match status" value="1"/>
</dbReference>
<evidence type="ECO:0000259" key="10">
    <source>
        <dbReference type="PROSITE" id="PS51085"/>
    </source>
</evidence>
<dbReference type="PANTHER" id="PTHR47354:SF8">
    <property type="entry name" value="1,2-PHENYLACETYL-COA EPOXIDASE, SUBUNIT E"/>
    <property type="match status" value="1"/>
</dbReference>
<gene>
    <name evidence="12" type="ORF">GZ78_06960</name>
</gene>
<dbReference type="AlphaFoldDB" id="A0A081NMF4"/>
<evidence type="ECO:0000256" key="7">
    <source>
        <dbReference type="ARBA" id="ARBA00023004"/>
    </source>
</evidence>
<evidence type="ECO:0000256" key="4">
    <source>
        <dbReference type="ARBA" id="ARBA00022723"/>
    </source>
</evidence>
<keyword evidence="7" id="KW-0408">Iron</keyword>
<dbReference type="GO" id="GO:0050660">
    <property type="term" value="F:flavin adenine dinucleotide binding"/>
    <property type="evidence" value="ECO:0007669"/>
    <property type="project" value="TreeGrafter"/>
</dbReference>
<evidence type="ECO:0000256" key="2">
    <source>
        <dbReference type="ARBA" id="ARBA00022630"/>
    </source>
</evidence>
<evidence type="ECO:0000256" key="6">
    <source>
        <dbReference type="ARBA" id="ARBA00023002"/>
    </source>
</evidence>
<dbReference type="PROSITE" id="PS51384">
    <property type="entry name" value="FAD_FR"/>
    <property type="match status" value="1"/>
</dbReference>
<dbReference type="SUPFAM" id="SSF54292">
    <property type="entry name" value="2Fe-2S ferredoxin-like"/>
    <property type="match status" value="1"/>
</dbReference>
<reference evidence="12 13" key="1">
    <citation type="submission" date="2014-06" db="EMBL/GenBank/DDBJ databases">
        <title>Whole Genome Sequences of Three Symbiotic Endozoicomonas Bacteria.</title>
        <authorList>
            <person name="Neave M.J."/>
            <person name="Apprill A."/>
            <person name="Voolstra C.R."/>
        </authorList>
    </citation>
    <scope>NUCLEOTIDE SEQUENCE [LARGE SCALE GENOMIC DNA]</scope>
    <source>
        <strain evidence="12 13">DSM 25634</strain>
    </source>
</reference>
<dbReference type="InterPro" id="IPR008333">
    <property type="entry name" value="Cbr1-like_FAD-bd_dom"/>
</dbReference>
<dbReference type="InterPro" id="IPR017927">
    <property type="entry name" value="FAD-bd_FR_type"/>
</dbReference>
<dbReference type="Gene3D" id="2.40.30.10">
    <property type="entry name" value="Translation factors"/>
    <property type="match status" value="1"/>
</dbReference>
<evidence type="ECO:0000256" key="8">
    <source>
        <dbReference type="ARBA" id="ARBA00023014"/>
    </source>
</evidence>
<dbReference type="eggNOG" id="COG1018">
    <property type="taxonomic scope" value="Bacteria"/>
</dbReference>
<evidence type="ECO:0000313" key="13">
    <source>
        <dbReference type="Proteomes" id="UP000028073"/>
    </source>
</evidence>
<organism evidence="12 13">
    <name type="scientific">Endozoicomonas numazuensis</name>
    <dbReference type="NCBI Taxonomy" id="1137799"/>
    <lineage>
        <taxon>Bacteria</taxon>
        <taxon>Pseudomonadati</taxon>
        <taxon>Pseudomonadota</taxon>
        <taxon>Gammaproteobacteria</taxon>
        <taxon>Oceanospirillales</taxon>
        <taxon>Endozoicomonadaceae</taxon>
        <taxon>Endozoicomonas</taxon>
    </lineage>
</organism>
<feature type="domain" description="2Fe-2S ferredoxin-type" evidence="10">
    <location>
        <begin position="258"/>
        <end position="347"/>
    </location>
</feature>
<name>A0A081NMF4_9GAMM</name>
<evidence type="ECO:0000256" key="5">
    <source>
        <dbReference type="ARBA" id="ARBA00022827"/>
    </source>
</evidence>